<dbReference type="InterPro" id="IPR002833">
    <property type="entry name" value="PTH2"/>
</dbReference>
<keyword evidence="2" id="KW-0378">Hydrolase</keyword>
<dbReference type="GO" id="GO:0005829">
    <property type="term" value="C:cytosol"/>
    <property type="evidence" value="ECO:0007669"/>
    <property type="project" value="TreeGrafter"/>
</dbReference>
<comment type="caution">
    <text evidence="5">The sequence shown here is derived from an EMBL/GenBank/DDBJ whole genome shotgun (WGS) entry which is preliminary data.</text>
</comment>
<dbReference type="GO" id="GO:0004045">
    <property type="term" value="F:peptidyl-tRNA hydrolase activity"/>
    <property type="evidence" value="ECO:0007669"/>
    <property type="project" value="UniProtKB-EC"/>
</dbReference>
<dbReference type="Pfam" id="PF01981">
    <property type="entry name" value="PTH2"/>
    <property type="match status" value="1"/>
</dbReference>
<dbReference type="PANTHER" id="PTHR12649:SF11">
    <property type="entry name" value="PEPTIDYL-TRNA HYDROLASE 2, MITOCHONDRIAL"/>
    <property type="match status" value="1"/>
</dbReference>
<dbReference type="SUPFAM" id="SSF102462">
    <property type="entry name" value="Peptidyl-tRNA hydrolase II"/>
    <property type="match status" value="1"/>
</dbReference>
<evidence type="ECO:0000256" key="2">
    <source>
        <dbReference type="ARBA" id="ARBA00022801"/>
    </source>
</evidence>
<proteinExistence type="inferred from homology"/>
<protein>
    <recommendedName>
        <fullName evidence="1">peptidyl-tRNA hydrolase</fullName>
        <ecNumber evidence="1">3.1.1.29</ecNumber>
    </recommendedName>
</protein>
<gene>
    <name evidence="5" type="ORF">CRM22_006840</name>
</gene>
<dbReference type="OrthoDB" id="1733656at2759"/>
<name>A0A4V3SE90_OPIFE</name>
<evidence type="ECO:0000256" key="4">
    <source>
        <dbReference type="ARBA" id="ARBA00048707"/>
    </source>
</evidence>
<dbReference type="STRING" id="147828.A0A4V3SE90"/>
<dbReference type="Proteomes" id="UP000308267">
    <property type="component" value="Unassembled WGS sequence"/>
</dbReference>
<dbReference type="EC" id="3.1.1.29" evidence="1"/>
<dbReference type="Gene3D" id="3.40.1490.10">
    <property type="entry name" value="Bit1"/>
    <property type="match status" value="1"/>
</dbReference>
<accession>A0A4V3SE90</accession>
<comment type="catalytic activity">
    <reaction evidence="4">
        <text>an N-acyl-L-alpha-aminoacyl-tRNA + H2O = an N-acyl-L-amino acid + a tRNA + H(+)</text>
        <dbReference type="Rhea" id="RHEA:54448"/>
        <dbReference type="Rhea" id="RHEA-COMP:10123"/>
        <dbReference type="Rhea" id="RHEA-COMP:13883"/>
        <dbReference type="ChEBI" id="CHEBI:15377"/>
        <dbReference type="ChEBI" id="CHEBI:15378"/>
        <dbReference type="ChEBI" id="CHEBI:59874"/>
        <dbReference type="ChEBI" id="CHEBI:78442"/>
        <dbReference type="ChEBI" id="CHEBI:138191"/>
        <dbReference type="EC" id="3.1.1.29"/>
    </reaction>
</comment>
<dbReference type="InterPro" id="IPR023476">
    <property type="entry name" value="Pep_tRNA_hydro_II_dom_sf"/>
</dbReference>
<reference evidence="5 6" key="1">
    <citation type="journal article" date="2019" name="BMC Genomics">
        <title>New insights from Opisthorchis felineus genome: update on genomics of the epidemiologically important liver flukes.</title>
        <authorList>
            <person name="Ershov N.I."/>
            <person name="Mordvinov V.A."/>
            <person name="Prokhortchouk E.B."/>
            <person name="Pakharukova M.Y."/>
            <person name="Gunbin K.V."/>
            <person name="Ustyantsev K."/>
            <person name="Genaev M.A."/>
            <person name="Blinov A.G."/>
            <person name="Mazur A."/>
            <person name="Boulygina E."/>
            <person name="Tsygankova S."/>
            <person name="Khrameeva E."/>
            <person name="Chekanov N."/>
            <person name="Fan G."/>
            <person name="Xiao A."/>
            <person name="Zhang H."/>
            <person name="Xu X."/>
            <person name="Yang H."/>
            <person name="Solovyev V."/>
            <person name="Lee S.M."/>
            <person name="Liu X."/>
            <person name="Afonnikov D.A."/>
            <person name="Skryabin K.G."/>
        </authorList>
    </citation>
    <scope>NUCLEOTIDE SEQUENCE [LARGE SCALE GENOMIC DNA]</scope>
    <source>
        <strain evidence="5">AK-0245</strain>
        <tissue evidence="5">Whole organism</tissue>
    </source>
</reference>
<dbReference type="CDD" id="cd02430">
    <property type="entry name" value="PTH2"/>
    <property type="match status" value="1"/>
</dbReference>
<evidence type="ECO:0000313" key="5">
    <source>
        <dbReference type="EMBL" id="TGZ63584.1"/>
    </source>
</evidence>
<sequence>MVVGAFRRFGSADRMGFCTKIFKYCSRPPFVFYFLQMKAASIKPVKGRMKMVLVVRKDLNMGKGKIAAQCSHATLSCYEYARDVNPGLLETWARQGQPKIVVKVDSAEELLLLAAKADSLGLINSIVQDAGHTQVAPGTETVLGIGPGPASEIDQVSRDLKLL</sequence>
<dbReference type="FunFam" id="3.40.1490.10:FF:000001">
    <property type="entry name" value="Peptidyl-tRNA hydrolase 2"/>
    <property type="match status" value="1"/>
</dbReference>
<dbReference type="PANTHER" id="PTHR12649">
    <property type="entry name" value="PEPTIDYL-TRNA HYDROLASE 2"/>
    <property type="match status" value="1"/>
</dbReference>
<evidence type="ECO:0000256" key="3">
    <source>
        <dbReference type="ARBA" id="ARBA00038050"/>
    </source>
</evidence>
<organism evidence="5 6">
    <name type="scientific">Opisthorchis felineus</name>
    <dbReference type="NCBI Taxonomy" id="147828"/>
    <lineage>
        <taxon>Eukaryota</taxon>
        <taxon>Metazoa</taxon>
        <taxon>Spiralia</taxon>
        <taxon>Lophotrochozoa</taxon>
        <taxon>Platyhelminthes</taxon>
        <taxon>Trematoda</taxon>
        <taxon>Digenea</taxon>
        <taxon>Opisthorchiida</taxon>
        <taxon>Opisthorchiata</taxon>
        <taxon>Opisthorchiidae</taxon>
        <taxon>Opisthorchis</taxon>
    </lineage>
</organism>
<comment type="similarity">
    <text evidence="3">Belongs to the PTH2 family.</text>
</comment>
<keyword evidence="6" id="KW-1185">Reference proteome</keyword>
<dbReference type="NCBIfam" id="NF003314">
    <property type="entry name" value="PRK04322.1"/>
    <property type="match status" value="1"/>
</dbReference>
<dbReference type="AlphaFoldDB" id="A0A4V3SE90"/>
<evidence type="ECO:0000313" key="6">
    <source>
        <dbReference type="Proteomes" id="UP000308267"/>
    </source>
</evidence>
<dbReference type="EMBL" id="SJOL01007122">
    <property type="protein sequence ID" value="TGZ63584.1"/>
    <property type="molecule type" value="Genomic_DNA"/>
</dbReference>
<evidence type="ECO:0000256" key="1">
    <source>
        <dbReference type="ARBA" id="ARBA00013260"/>
    </source>
</evidence>
<dbReference type="NCBIfam" id="TIGR00283">
    <property type="entry name" value="arch_pth2"/>
    <property type="match status" value="1"/>
</dbReference>